<dbReference type="CDD" id="cd00077">
    <property type="entry name" value="HDc"/>
    <property type="match status" value="1"/>
</dbReference>
<dbReference type="InterPro" id="IPR037522">
    <property type="entry name" value="HD_GYP_dom"/>
</dbReference>
<dbReference type="EMBL" id="CP050313">
    <property type="protein sequence ID" value="QIR15390.1"/>
    <property type="molecule type" value="Genomic_DNA"/>
</dbReference>
<dbReference type="RefSeq" id="WP_167679130.1">
    <property type="nucleotide sequence ID" value="NZ_CP050313.1"/>
</dbReference>
<evidence type="ECO:0000256" key="1">
    <source>
        <dbReference type="PROSITE-ProRule" id="PRU00169"/>
    </source>
</evidence>
<feature type="domain" description="HD-GYP" evidence="3">
    <location>
        <begin position="147"/>
        <end position="345"/>
    </location>
</feature>
<dbReference type="Gene3D" id="1.10.3210.10">
    <property type="entry name" value="Hypothetical protein af1432"/>
    <property type="match status" value="1"/>
</dbReference>
<name>A0A6G9QLD5_9GAMM</name>
<dbReference type="Proteomes" id="UP000502608">
    <property type="component" value="Chromosome"/>
</dbReference>
<reference evidence="4 5" key="1">
    <citation type="submission" date="2020-03" db="EMBL/GenBank/DDBJ databases">
        <title>Complete genome sequence of Shewanella sp.</title>
        <authorList>
            <person name="Kim Y.-S."/>
            <person name="Kim S.-J."/>
            <person name="Jung H.-K."/>
            <person name="Kim K.-H."/>
        </authorList>
    </citation>
    <scope>NUCLEOTIDE SEQUENCE [LARGE SCALE GENOMIC DNA]</scope>
    <source>
        <strain evidence="4 5">PN3F2</strain>
    </source>
</reference>
<organism evidence="4 5">
    <name type="scientific">Shewanella aestuarii</name>
    <dbReference type="NCBI Taxonomy" id="1028752"/>
    <lineage>
        <taxon>Bacteria</taxon>
        <taxon>Pseudomonadati</taxon>
        <taxon>Pseudomonadota</taxon>
        <taxon>Gammaproteobacteria</taxon>
        <taxon>Alteromonadales</taxon>
        <taxon>Shewanellaceae</taxon>
        <taxon>Shewanella</taxon>
    </lineage>
</organism>
<evidence type="ECO:0000259" key="3">
    <source>
        <dbReference type="PROSITE" id="PS51832"/>
    </source>
</evidence>
<dbReference type="PANTHER" id="PTHR45228">
    <property type="entry name" value="CYCLIC DI-GMP PHOSPHODIESTERASE TM_0186-RELATED"/>
    <property type="match status" value="1"/>
</dbReference>
<dbReference type="InterPro" id="IPR001789">
    <property type="entry name" value="Sig_transdc_resp-reg_receiver"/>
</dbReference>
<evidence type="ECO:0000313" key="4">
    <source>
        <dbReference type="EMBL" id="QIR15390.1"/>
    </source>
</evidence>
<dbReference type="AlphaFoldDB" id="A0A6G9QLD5"/>
<dbReference type="PROSITE" id="PS51832">
    <property type="entry name" value="HD_GYP"/>
    <property type="match status" value="1"/>
</dbReference>
<dbReference type="Gene3D" id="3.40.50.2300">
    <property type="match status" value="1"/>
</dbReference>
<dbReference type="Pfam" id="PF13487">
    <property type="entry name" value="HD_5"/>
    <property type="match status" value="1"/>
</dbReference>
<dbReference type="GO" id="GO:0008081">
    <property type="term" value="F:phosphoric diester hydrolase activity"/>
    <property type="evidence" value="ECO:0007669"/>
    <property type="project" value="UniProtKB-ARBA"/>
</dbReference>
<feature type="modified residue" description="4-aspartylphosphate" evidence="1">
    <location>
        <position position="60"/>
    </location>
</feature>
<keyword evidence="1" id="KW-0597">Phosphoprotein</keyword>
<dbReference type="InterPro" id="IPR003607">
    <property type="entry name" value="HD/PDEase_dom"/>
</dbReference>
<dbReference type="InterPro" id="IPR011006">
    <property type="entry name" value="CheY-like_superfamily"/>
</dbReference>
<keyword evidence="5" id="KW-1185">Reference proteome</keyword>
<accession>A0A6G9QLD5</accession>
<dbReference type="GO" id="GO:0000160">
    <property type="term" value="P:phosphorelay signal transduction system"/>
    <property type="evidence" value="ECO:0007669"/>
    <property type="project" value="InterPro"/>
</dbReference>
<dbReference type="InterPro" id="IPR052020">
    <property type="entry name" value="Cyclic_di-GMP/3'3'-cGAMP_PDE"/>
</dbReference>
<feature type="domain" description="Response regulatory" evidence="2">
    <location>
        <begin position="11"/>
        <end position="127"/>
    </location>
</feature>
<dbReference type="SMART" id="SM00448">
    <property type="entry name" value="REC"/>
    <property type="match status" value="1"/>
</dbReference>
<sequence length="353" mass="39464">MTVNELTTKPTILVVDDMPDNIRIIHGVLSDQFIIRAATSGQKAIELAQVQPLPELILLDVMMPLMNGFDVCKHLKANPVTSRIPVIFVTAKTEDLDEQTGLELGAVDYLSKPIRPAVLKVRVKNQLALSNQARQLEELVQQRTKELEQTRHKIILKLGRAAEFRDNETGLHIVRIGHLSRMLAQHIGATETWCELILHASPMHDIGKIGIPDAILLKPGRLTDDERTIMQQHPVLGAEILGDDDNAPLLVMAKEIALCHHEYWNGNGYPQGLSGKNIPLSARIVAIVDVFDALTSARPYKQPWPTQKALDYIADGAGKQFDPDLVTAFLQCREQVEQIKLQFWEPDAEFELT</sequence>
<dbReference type="Pfam" id="PF00072">
    <property type="entry name" value="Response_reg"/>
    <property type="match status" value="1"/>
</dbReference>
<gene>
    <name evidence="4" type="ORF">HBH39_13535</name>
</gene>
<evidence type="ECO:0000259" key="2">
    <source>
        <dbReference type="PROSITE" id="PS50110"/>
    </source>
</evidence>
<dbReference type="PROSITE" id="PS50110">
    <property type="entry name" value="RESPONSE_REGULATORY"/>
    <property type="match status" value="1"/>
</dbReference>
<evidence type="ECO:0000313" key="5">
    <source>
        <dbReference type="Proteomes" id="UP000502608"/>
    </source>
</evidence>
<protein>
    <submittedName>
        <fullName evidence="4">Response regulator</fullName>
    </submittedName>
</protein>
<dbReference type="SUPFAM" id="SSF52172">
    <property type="entry name" value="CheY-like"/>
    <property type="match status" value="1"/>
</dbReference>
<proteinExistence type="predicted"/>
<dbReference type="SMART" id="SM00471">
    <property type="entry name" value="HDc"/>
    <property type="match status" value="1"/>
</dbReference>
<dbReference type="PANTHER" id="PTHR45228:SF5">
    <property type="entry name" value="CYCLIC DI-GMP PHOSPHODIESTERASE VC_1348-RELATED"/>
    <property type="match status" value="1"/>
</dbReference>
<dbReference type="SUPFAM" id="SSF109604">
    <property type="entry name" value="HD-domain/PDEase-like"/>
    <property type="match status" value="1"/>
</dbReference>
<dbReference type="KEGG" id="saes:HBH39_13535"/>